<keyword evidence="1" id="KW-0472">Membrane</keyword>
<dbReference type="PROSITE" id="PS51257">
    <property type="entry name" value="PROKAR_LIPOPROTEIN"/>
    <property type="match status" value="1"/>
</dbReference>
<keyword evidence="1" id="KW-0812">Transmembrane</keyword>
<reference evidence="2" key="1">
    <citation type="submission" date="2015-11" db="EMBL/GenBank/DDBJ databases">
        <title>De novo transcriptome assembly of four potential Pierce s Disease insect vectors from Arizona vineyards.</title>
        <authorList>
            <person name="Tassone E.E."/>
        </authorList>
    </citation>
    <scope>NUCLEOTIDE SEQUENCE</scope>
</reference>
<feature type="transmembrane region" description="Helical" evidence="1">
    <location>
        <begin position="6"/>
        <end position="25"/>
    </location>
</feature>
<organism evidence="2">
    <name type="scientific">Cuerna arida</name>
    <dbReference type="NCBI Taxonomy" id="1464854"/>
    <lineage>
        <taxon>Eukaryota</taxon>
        <taxon>Metazoa</taxon>
        <taxon>Ecdysozoa</taxon>
        <taxon>Arthropoda</taxon>
        <taxon>Hexapoda</taxon>
        <taxon>Insecta</taxon>
        <taxon>Pterygota</taxon>
        <taxon>Neoptera</taxon>
        <taxon>Paraneoptera</taxon>
        <taxon>Hemiptera</taxon>
        <taxon>Auchenorrhyncha</taxon>
        <taxon>Membracoidea</taxon>
        <taxon>Cicadellidae</taxon>
        <taxon>Cicadellinae</taxon>
        <taxon>Proconiini</taxon>
        <taxon>Cuerna</taxon>
    </lineage>
</organism>
<keyword evidence="1" id="KW-1133">Transmembrane helix</keyword>
<dbReference type="AlphaFoldDB" id="A0A1B6G4W1"/>
<accession>A0A1B6G4W1</accession>
<name>A0A1B6G4W1_9HEMI</name>
<evidence type="ECO:0000313" key="2">
    <source>
        <dbReference type="EMBL" id="JAS57474.1"/>
    </source>
</evidence>
<proteinExistence type="predicted"/>
<gene>
    <name evidence="2" type="ORF">g.5532</name>
</gene>
<protein>
    <submittedName>
        <fullName evidence="2">Uncharacterized protein</fullName>
    </submittedName>
</protein>
<sequence>MSKKLSIIFSIFIVGCISIEVGVFLRKLDENINLKIANPEIYNTTQLFKDVAAYSFNIRRLFRLFQLKRDHVMQPAKMLYEMGHPKFIKNISCEKIKSDFLMTEREYKDLLDFMDKITTSLNAFYNACGENPQFIGVPFQKPDFSMERISSTLEHTFKTLDYRIKKGKLLKNVEDYYYLLGKFTKKFILGRRTIMERAKLLFESGGPPFLKYYDYLVIQRAYKLTVTEAASLDNLIGKIHQRYKQFLNACLKNPNFESKVDFSSIRIIRICEKTLRQILLNPSAKLTDSLFKQIREFYHVLGFLRRHNIPHRMELLHAMYETFGTNYPFILKPLDFDKLKLDFQLEEIILERLKQYIGHLRRRFNQVQQIYLNSTVNHQSIQSITNYSRNLQDT</sequence>
<dbReference type="EMBL" id="GECZ01012295">
    <property type="protein sequence ID" value="JAS57474.1"/>
    <property type="molecule type" value="Transcribed_RNA"/>
</dbReference>
<evidence type="ECO:0000256" key="1">
    <source>
        <dbReference type="SAM" id="Phobius"/>
    </source>
</evidence>